<dbReference type="PANTHER" id="PTHR12893">
    <property type="entry name" value="GOLGI REASSEMBLY STACKING PROTEIN GRASP"/>
    <property type="match status" value="1"/>
</dbReference>
<feature type="compositionally biased region" description="Low complexity" evidence="5">
    <location>
        <begin position="247"/>
        <end position="260"/>
    </location>
</feature>
<feature type="domain" description="PDZ GRASP-type" evidence="6">
    <location>
        <begin position="134"/>
        <end position="223"/>
    </location>
</feature>
<evidence type="ECO:0000259" key="6">
    <source>
        <dbReference type="PROSITE" id="PS51865"/>
    </source>
</evidence>
<gene>
    <name evidence="7" type="ORF">BESB_002060</name>
</gene>
<evidence type="ECO:0000256" key="4">
    <source>
        <dbReference type="ARBA" id="ARBA00023136"/>
    </source>
</evidence>
<dbReference type="GeneID" id="40305269"/>
<evidence type="ECO:0000256" key="2">
    <source>
        <dbReference type="ARBA" id="ARBA00022737"/>
    </source>
</evidence>
<proteinExistence type="predicted"/>
<feature type="region of interest" description="Disordered" evidence="5">
    <location>
        <begin position="240"/>
        <end position="313"/>
    </location>
</feature>
<dbReference type="OrthoDB" id="3318at2759"/>
<organism evidence="7 8">
    <name type="scientific">Besnoitia besnoiti</name>
    <name type="common">Apicomplexan protozoan</name>
    <dbReference type="NCBI Taxonomy" id="94643"/>
    <lineage>
        <taxon>Eukaryota</taxon>
        <taxon>Sar</taxon>
        <taxon>Alveolata</taxon>
        <taxon>Apicomplexa</taxon>
        <taxon>Conoidasida</taxon>
        <taxon>Coccidia</taxon>
        <taxon>Eucoccidiorida</taxon>
        <taxon>Eimeriorina</taxon>
        <taxon>Sarcocystidae</taxon>
        <taxon>Besnoitia</taxon>
    </lineage>
</organism>
<dbReference type="PANTHER" id="PTHR12893:SF0">
    <property type="entry name" value="GRASP65"/>
    <property type="match status" value="1"/>
</dbReference>
<comment type="caution">
    <text evidence="7">The sequence shown here is derived from an EMBL/GenBank/DDBJ whole genome shotgun (WGS) entry which is preliminary data.</text>
</comment>
<protein>
    <submittedName>
        <fullName evidence="7">Gorasp2-prov protein</fullName>
    </submittedName>
</protein>
<keyword evidence="3" id="KW-0333">Golgi apparatus</keyword>
<dbReference type="Proteomes" id="UP000224006">
    <property type="component" value="Chromosome I"/>
</dbReference>
<feature type="domain" description="PDZ GRASP-type" evidence="6">
    <location>
        <begin position="22"/>
        <end position="128"/>
    </location>
</feature>
<sequence>MGAGQSLDQRAALAAGEKAKGGAYRVMKIQRGSPAEAAGLEIFFDFITQIDDVPLTSPTEETLQAFFAKVNQPNRPEPVQLVVFNARMRSFRTVTLVPAALLPPASRANRAVSSSIFSLGLSVSFADVSNVMSEGVRVLAVAPNSPAAHAGLVATQDWILADNQGVFRDLDDLVESVSASLKRHMQIFVFNAASETIREVFIVPNNDWGGEGSLGCELGSGYLHRLPFSRRALAGVTTSESHADLTASPSPRASCPSADPRVCSPARPSSPGAVEGEEPAAPVSPCGPERPTSQRDAKEGASAGPQGERDAERACAAVRKKERDDCLLLKEASEQDGRVSRDGKEEVYILDSDGAPVLLTEGVEFNDAYPPYAHAFDDGEDEVWDLVCPYRDEGDEFGAAGADFACRPSASSLQPSGYFLYPVTNSPLKETSFPLCDDRDGYAAHNGRSAVAGSSVPFPFALANAQGRSRGRRDSDFDETSSYFAYDLPYAAAMARHTSAVFTGPPQAGEVVSSSSLH</sequence>
<accession>A0A2A9MIQ5</accession>
<keyword evidence="2" id="KW-0677">Repeat</keyword>
<evidence type="ECO:0000313" key="8">
    <source>
        <dbReference type="Proteomes" id="UP000224006"/>
    </source>
</evidence>
<comment type="subcellular location">
    <subcellularLocation>
        <location evidence="1">Golgi apparatus membrane</location>
    </subcellularLocation>
</comment>
<evidence type="ECO:0000256" key="5">
    <source>
        <dbReference type="SAM" id="MobiDB-lite"/>
    </source>
</evidence>
<name>A0A2A9MIQ5_BESBE</name>
<dbReference type="InterPro" id="IPR036034">
    <property type="entry name" value="PDZ_sf"/>
</dbReference>
<dbReference type="RefSeq" id="XP_029221874.1">
    <property type="nucleotide sequence ID" value="XM_029358961.1"/>
</dbReference>
<dbReference type="AlphaFoldDB" id="A0A2A9MIQ5"/>
<dbReference type="SUPFAM" id="SSF50156">
    <property type="entry name" value="PDZ domain-like"/>
    <property type="match status" value="2"/>
</dbReference>
<dbReference type="PROSITE" id="PS51865">
    <property type="entry name" value="PDZ_GRASP"/>
    <property type="match status" value="2"/>
</dbReference>
<dbReference type="KEGG" id="bbes:BESB_002060"/>
<evidence type="ECO:0000256" key="1">
    <source>
        <dbReference type="ARBA" id="ARBA00004394"/>
    </source>
</evidence>
<dbReference type="GO" id="GO:0000139">
    <property type="term" value="C:Golgi membrane"/>
    <property type="evidence" value="ECO:0007669"/>
    <property type="project" value="UniProtKB-SubCell"/>
</dbReference>
<evidence type="ECO:0000256" key="3">
    <source>
        <dbReference type="ARBA" id="ARBA00023034"/>
    </source>
</evidence>
<evidence type="ECO:0000313" key="7">
    <source>
        <dbReference type="EMBL" id="PFH37865.1"/>
    </source>
</evidence>
<dbReference type="VEuPathDB" id="ToxoDB:BESB_002060"/>
<dbReference type="STRING" id="94643.A0A2A9MIQ5"/>
<reference evidence="7 8" key="1">
    <citation type="submission" date="2017-09" db="EMBL/GenBank/DDBJ databases">
        <title>Genome sequencing of Besnoitia besnoiti strain Bb-Ger1.</title>
        <authorList>
            <person name="Schares G."/>
            <person name="Venepally P."/>
            <person name="Lorenzi H.A."/>
        </authorList>
    </citation>
    <scope>NUCLEOTIDE SEQUENCE [LARGE SCALE GENOMIC DNA]</scope>
    <source>
        <strain evidence="7 8">Bb-Ger1</strain>
    </source>
</reference>
<dbReference type="InterPro" id="IPR007583">
    <property type="entry name" value="GRASP55_65"/>
</dbReference>
<dbReference type="InterPro" id="IPR024958">
    <property type="entry name" value="GRASP_PDZ"/>
</dbReference>
<dbReference type="GO" id="GO:0007030">
    <property type="term" value="P:Golgi organization"/>
    <property type="evidence" value="ECO:0007669"/>
    <property type="project" value="TreeGrafter"/>
</dbReference>
<keyword evidence="4" id="KW-0472">Membrane</keyword>
<dbReference type="EMBL" id="NWUJ01000001">
    <property type="protein sequence ID" value="PFH37865.1"/>
    <property type="molecule type" value="Genomic_DNA"/>
</dbReference>
<dbReference type="Gene3D" id="2.30.42.10">
    <property type="match status" value="2"/>
</dbReference>
<dbReference type="Pfam" id="PF04495">
    <property type="entry name" value="GRASP55_65"/>
    <property type="match status" value="2"/>
</dbReference>
<keyword evidence="8" id="KW-1185">Reference proteome</keyword>